<dbReference type="Pfam" id="PF10551">
    <property type="entry name" value="MULE"/>
    <property type="match status" value="1"/>
</dbReference>
<feature type="domain" description="MULE transposase" evidence="1">
    <location>
        <begin position="68"/>
        <end position="161"/>
    </location>
</feature>
<accession>A0AAV3PPA9</accession>
<proteinExistence type="predicted"/>
<evidence type="ECO:0000313" key="3">
    <source>
        <dbReference type="Proteomes" id="UP001454036"/>
    </source>
</evidence>
<evidence type="ECO:0000259" key="1">
    <source>
        <dbReference type="Pfam" id="PF10551"/>
    </source>
</evidence>
<keyword evidence="3" id="KW-1185">Reference proteome</keyword>
<gene>
    <name evidence="2" type="ORF">LIER_10624</name>
</gene>
<dbReference type="PANTHER" id="PTHR47718">
    <property type="entry name" value="OS01G0519700 PROTEIN"/>
    <property type="match status" value="1"/>
</dbReference>
<name>A0AAV3PPA9_LITER</name>
<organism evidence="2 3">
    <name type="scientific">Lithospermum erythrorhizon</name>
    <name type="common">Purple gromwell</name>
    <name type="synonym">Lithospermum officinale var. erythrorhizon</name>
    <dbReference type="NCBI Taxonomy" id="34254"/>
    <lineage>
        <taxon>Eukaryota</taxon>
        <taxon>Viridiplantae</taxon>
        <taxon>Streptophyta</taxon>
        <taxon>Embryophyta</taxon>
        <taxon>Tracheophyta</taxon>
        <taxon>Spermatophyta</taxon>
        <taxon>Magnoliopsida</taxon>
        <taxon>eudicotyledons</taxon>
        <taxon>Gunneridae</taxon>
        <taxon>Pentapetalae</taxon>
        <taxon>asterids</taxon>
        <taxon>lamiids</taxon>
        <taxon>Boraginales</taxon>
        <taxon>Boraginaceae</taxon>
        <taxon>Boraginoideae</taxon>
        <taxon>Lithospermeae</taxon>
        <taxon>Lithospermum</taxon>
    </lineage>
</organism>
<evidence type="ECO:0000313" key="2">
    <source>
        <dbReference type="EMBL" id="GAA0152043.1"/>
    </source>
</evidence>
<dbReference type="PANTHER" id="PTHR47718:SF2">
    <property type="entry name" value="PROTEIN FAR1-RELATED SEQUENCE 5-LIKE"/>
    <property type="match status" value="1"/>
</dbReference>
<dbReference type="EMBL" id="BAABME010001901">
    <property type="protein sequence ID" value="GAA0152043.1"/>
    <property type="molecule type" value="Genomic_DNA"/>
</dbReference>
<sequence>MTNYVNVVKRREMAHGDTSVMQKWFRDQARIKPGFFYDIQVDENNEITSIFWADSVMIADYACFGDFVSFDTTYRTNKQYMPLGIFVGFNHHKGTCVFGGALLYEENTIAFKCLFESFMRCMNYKLPQTLMTDQAPAISAAVREVLPGVYDALCSWHIDQNARKKLGARATSFFFEEFNHLIRHVDIEAEFEYGWQRMLVSWFDSKPVSDFKWLQFIYGFRSQWSSAWVKSNFTAEKGTTQLSEQFNAFARYYMKPDYSITEMLRRFQSLVDDLRHNEKSRDFYMQNNSLDNRFKNSSLMRHAYLVFTPTVFRIIHDEYEAGMGYTVREITEKQIGTTKVVEVQRWINKGSANATLVEEEVVYIDYEHQRFVKCSFRFLENWGLVCRHVLRVMEVYGAFDHEFCHSIPGMYIKDRWTRSFKSPAPRLVNWLAMAKSLLLRSSSSAPANLKGILS</sequence>
<dbReference type="Proteomes" id="UP001454036">
    <property type="component" value="Unassembled WGS sequence"/>
</dbReference>
<reference evidence="2 3" key="1">
    <citation type="submission" date="2024-01" db="EMBL/GenBank/DDBJ databases">
        <title>The complete chloroplast genome sequence of Lithospermum erythrorhizon: insights into the phylogenetic relationship among Boraginaceae species and the maternal lineages of purple gromwells.</title>
        <authorList>
            <person name="Okada T."/>
            <person name="Watanabe K."/>
        </authorList>
    </citation>
    <scope>NUCLEOTIDE SEQUENCE [LARGE SCALE GENOMIC DNA]</scope>
</reference>
<comment type="caution">
    <text evidence="2">The sequence shown here is derived from an EMBL/GenBank/DDBJ whole genome shotgun (WGS) entry which is preliminary data.</text>
</comment>
<dbReference type="InterPro" id="IPR018289">
    <property type="entry name" value="MULE_transposase_dom"/>
</dbReference>
<protein>
    <recommendedName>
        <fullName evidence="1">MULE transposase domain-containing protein</fullName>
    </recommendedName>
</protein>
<dbReference type="AlphaFoldDB" id="A0AAV3PPA9"/>